<dbReference type="PANTHER" id="PTHR30244">
    <property type="entry name" value="TRANSAMINASE"/>
    <property type="match status" value="1"/>
</dbReference>
<dbReference type="PIRSF" id="PIRSF000390">
    <property type="entry name" value="PLP_StrS"/>
    <property type="match status" value="1"/>
</dbReference>
<evidence type="ECO:0000256" key="1">
    <source>
        <dbReference type="ARBA" id="ARBA00022898"/>
    </source>
</evidence>
<evidence type="ECO:0000256" key="2">
    <source>
        <dbReference type="ARBA" id="ARBA00037999"/>
    </source>
</evidence>
<sequence>MENISLMIEYLSLKRITAMHEDEINKAISDVVASGWYLNGTAVQRFEEHYRTYIGTQHCVSCGNGLDALHLILRAYKELGQLHDGDEIIVPANTYIATILAITENNLTPVLVEPDIITLEIDDNRIEAAITPRTRAIMLVHLYGRCAYTERIGNICKHYGIKLIEDNAQAHGCTYNGKLTGSLGDAAAHSFYPGKNLGALGDAGAVTTNDLELAKAVRTLGNYGSSRKYVFDYQGKNSRMDEIQAAVLDVKLKYLDKDNARRKEIAHYFEQHIENDRITIPTALNRDNVYHIFPILCTERDRLQEYLKENGVQTMIHYPIPPHKQKAYKEWNALSFPITERIHREELSIPCNQTMSLDDAELIVTLLNNFH</sequence>
<evidence type="ECO:0000256" key="4">
    <source>
        <dbReference type="PIRSR" id="PIRSR000390-2"/>
    </source>
</evidence>
<protein>
    <submittedName>
        <fullName evidence="6">Aminotransferase</fullName>
    </submittedName>
</protein>
<feature type="active site" description="Proton acceptor" evidence="3">
    <location>
        <position position="195"/>
    </location>
</feature>
<keyword evidence="1 4" id="KW-0663">Pyridoxal phosphate</keyword>
<name>A0AAD1F6X8_PREIN</name>
<dbReference type="Pfam" id="PF01041">
    <property type="entry name" value="DegT_DnrJ_EryC1"/>
    <property type="match status" value="1"/>
</dbReference>
<evidence type="ECO:0000313" key="6">
    <source>
        <dbReference type="EMBL" id="BAR95660.1"/>
    </source>
</evidence>
<feature type="modified residue" description="N6-(pyridoxal phosphate)lysine" evidence="4">
    <location>
        <position position="195"/>
    </location>
</feature>
<dbReference type="GO" id="GO:0008483">
    <property type="term" value="F:transaminase activity"/>
    <property type="evidence" value="ECO:0007669"/>
    <property type="project" value="UniProtKB-KW"/>
</dbReference>
<keyword evidence="6" id="KW-0032">Aminotransferase</keyword>
<dbReference type="InterPro" id="IPR015422">
    <property type="entry name" value="PyrdxlP-dep_Trfase_small"/>
</dbReference>
<dbReference type="InterPro" id="IPR015424">
    <property type="entry name" value="PyrdxlP-dep_Trfase"/>
</dbReference>
<dbReference type="Gene3D" id="3.90.1150.10">
    <property type="entry name" value="Aspartate Aminotransferase, domain 1"/>
    <property type="match status" value="1"/>
</dbReference>
<gene>
    <name evidence="6" type="ORF">PI172_0932</name>
</gene>
<dbReference type="EMBL" id="AP014925">
    <property type="protein sequence ID" value="BAR95660.1"/>
    <property type="molecule type" value="Genomic_DNA"/>
</dbReference>
<dbReference type="Gene3D" id="3.40.640.10">
    <property type="entry name" value="Type I PLP-dependent aspartate aminotransferase-like (Major domain)"/>
    <property type="match status" value="1"/>
</dbReference>
<evidence type="ECO:0000256" key="3">
    <source>
        <dbReference type="PIRSR" id="PIRSR000390-1"/>
    </source>
</evidence>
<dbReference type="AlphaFoldDB" id="A0AAD1F6X8"/>
<dbReference type="PANTHER" id="PTHR30244:SF36">
    <property type="entry name" value="3-OXO-GLUCOSE-6-PHOSPHATE:GLUTAMATE AMINOTRANSFERASE"/>
    <property type="match status" value="1"/>
</dbReference>
<dbReference type="GO" id="GO:0000271">
    <property type="term" value="P:polysaccharide biosynthetic process"/>
    <property type="evidence" value="ECO:0007669"/>
    <property type="project" value="TreeGrafter"/>
</dbReference>
<keyword evidence="6" id="KW-0808">Transferase</keyword>
<dbReference type="InterPro" id="IPR000653">
    <property type="entry name" value="DegT/StrS_aminotransferase"/>
</dbReference>
<evidence type="ECO:0000313" key="7">
    <source>
        <dbReference type="Proteomes" id="UP000067008"/>
    </source>
</evidence>
<dbReference type="SUPFAM" id="SSF53383">
    <property type="entry name" value="PLP-dependent transferases"/>
    <property type="match status" value="1"/>
</dbReference>
<dbReference type="CDD" id="cd00616">
    <property type="entry name" value="AHBA_syn"/>
    <property type="match status" value="1"/>
</dbReference>
<dbReference type="InterPro" id="IPR015421">
    <property type="entry name" value="PyrdxlP-dep_Trfase_major"/>
</dbReference>
<dbReference type="GO" id="GO:0030170">
    <property type="term" value="F:pyridoxal phosphate binding"/>
    <property type="evidence" value="ECO:0007669"/>
    <property type="project" value="TreeGrafter"/>
</dbReference>
<accession>A0AAD1F6X8</accession>
<evidence type="ECO:0000256" key="5">
    <source>
        <dbReference type="RuleBase" id="RU004508"/>
    </source>
</evidence>
<organism evidence="6 7">
    <name type="scientific">Prevotella intermedia</name>
    <dbReference type="NCBI Taxonomy" id="28131"/>
    <lineage>
        <taxon>Bacteria</taxon>
        <taxon>Pseudomonadati</taxon>
        <taxon>Bacteroidota</taxon>
        <taxon>Bacteroidia</taxon>
        <taxon>Bacteroidales</taxon>
        <taxon>Prevotellaceae</taxon>
        <taxon>Prevotella</taxon>
    </lineage>
</organism>
<proteinExistence type="inferred from homology"/>
<reference evidence="6 7" key="1">
    <citation type="submission" date="2015-07" db="EMBL/GenBank/DDBJ databases">
        <title>Complete genome sequence of Prevotella intermedia strain 17-2.</title>
        <authorList>
            <person name="Nambu T."/>
        </authorList>
    </citation>
    <scope>NUCLEOTIDE SEQUENCE [LARGE SCALE GENOMIC DNA]</scope>
    <source>
        <strain evidence="6 7">17-2</strain>
    </source>
</reference>
<dbReference type="Proteomes" id="UP000067008">
    <property type="component" value="Chromosome 2"/>
</dbReference>
<comment type="similarity">
    <text evidence="2 5">Belongs to the DegT/DnrJ/EryC1 family.</text>
</comment>